<feature type="transmembrane region" description="Helical" evidence="6">
    <location>
        <begin position="12"/>
        <end position="37"/>
    </location>
</feature>
<feature type="transmembrane region" description="Helical" evidence="6">
    <location>
        <begin position="116"/>
        <end position="138"/>
    </location>
</feature>
<dbReference type="OrthoDB" id="5471155at2"/>
<feature type="transmembrane region" description="Helical" evidence="6">
    <location>
        <begin position="158"/>
        <end position="176"/>
    </location>
</feature>
<keyword evidence="5 6" id="KW-0472">Membrane</keyword>
<dbReference type="Proteomes" id="UP000032522">
    <property type="component" value="Unassembled WGS sequence"/>
</dbReference>
<evidence type="ECO:0000256" key="2">
    <source>
        <dbReference type="ARBA" id="ARBA00022475"/>
    </source>
</evidence>
<feature type="domain" description="VTT" evidence="7">
    <location>
        <begin position="33"/>
        <end position="151"/>
    </location>
</feature>
<comment type="caution">
    <text evidence="8">The sequence shown here is derived from an EMBL/GenBank/DDBJ whole genome shotgun (WGS) entry which is preliminary data.</text>
</comment>
<name>A0A0D8BWX6_GEOKU</name>
<evidence type="ECO:0000256" key="1">
    <source>
        <dbReference type="ARBA" id="ARBA00004651"/>
    </source>
</evidence>
<dbReference type="InterPro" id="IPR032816">
    <property type="entry name" value="VTT_dom"/>
</dbReference>
<protein>
    <recommendedName>
        <fullName evidence="6">TVP38/TMEM64 family membrane protein</fullName>
    </recommendedName>
</protein>
<evidence type="ECO:0000313" key="8">
    <source>
        <dbReference type="EMBL" id="KJE28688.1"/>
    </source>
</evidence>
<dbReference type="Pfam" id="PF09335">
    <property type="entry name" value="VTT_dom"/>
    <property type="match status" value="1"/>
</dbReference>
<proteinExistence type="inferred from homology"/>
<dbReference type="RefSeq" id="WP_044731977.1">
    <property type="nucleotide sequence ID" value="NZ_JYBP01000003.1"/>
</dbReference>
<evidence type="ECO:0000256" key="6">
    <source>
        <dbReference type="RuleBase" id="RU366058"/>
    </source>
</evidence>
<evidence type="ECO:0000313" key="9">
    <source>
        <dbReference type="Proteomes" id="UP000032522"/>
    </source>
</evidence>
<evidence type="ECO:0000259" key="7">
    <source>
        <dbReference type="Pfam" id="PF09335"/>
    </source>
</evidence>
<dbReference type="InterPro" id="IPR015414">
    <property type="entry name" value="TMEM64"/>
</dbReference>
<sequence>MEEQVIALFHTYPSIAFLLSIGINIVISILGVVPSVFLTAANLAVFGFWQGTFLSFIGEAVGAIVSFLLYRKGFRKLSETKWLSDPKVKRLLEAEGVEAFSLVLSLRLFPFVPSGLVTFVAAIGRMSLLLFLVASSLGKLPALLLEAYSVYQVMNWTWQGKVISTLVSVFLFIFTWKKITQKRLKRMKKNVRNLNDTKESRP</sequence>
<evidence type="ECO:0000256" key="4">
    <source>
        <dbReference type="ARBA" id="ARBA00022989"/>
    </source>
</evidence>
<accession>A0A0D8BWX6</accession>
<organism evidence="8 9">
    <name type="scientific">Geobacillus kaustophilus</name>
    <dbReference type="NCBI Taxonomy" id="1462"/>
    <lineage>
        <taxon>Bacteria</taxon>
        <taxon>Bacillati</taxon>
        <taxon>Bacillota</taxon>
        <taxon>Bacilli</taxon>
        <taxon>Bacillales</taxon>
        <taxon>Anoxybacillaceae</taxon>
        <taxon>Geobacillus</taxon>
        <taxon>Geobacillus thermoleovorans group</taxon>
    </lineage>
</organism>
<gene>
    <name evidence="8" type="ORF">LG52_2220</name>
</gene>
<dbReference type="PANTHER" id="PTHR12677:SF55">
    <property type="entry name" value="UNDECAPRENYL PHOSPHATE TRANSPORTER SAOUHSC_00901-RELATED"/>
    <property type="match status" value="1"/>
</dbReference>
<reference evidence="8 9" key="1">
    <citation type="submission" date="2015-01" db="EMBL/GenBank/DDBJ databases">
        <authorList>
            <person name="Filippidou S."/>
            <person name="Jeanneret N."/>
            <person name="Russel-Delif L."/>
            <person name="Junier T."/>
            <person name="Wunderlin T."/>
            <person name="Molina V."/>
            <person name="Johnson S.L."/>
            <person name="Davenport K.W."/>
            <person name="Chain P.S."/>
            <person name="Dorador C."/>
            <person name="Junier P."/>
        </authorList>
    </citation>
    <scope>NUCLEOTIDE SEQUENCE [LARGE SCALE GENOMIC DNA]</scope>
    <source>
        <strain evidence="8 9">Et7/4</strain>
    </source>
</reference>
<dbReference type="AlphaFoldDB" id="A0A0D8BWX6"/>
<keyword evidence="3 6" id="KW-0812">Transmembrane</keyword>
<feature type="transmembrane region" description="Helical" evidence="6">
    <location>
        <begin position="43"/>
        <end position="70"/>
    </location>
</feature>
<dbReference type="PATRIC" id="fig|1462.6.peg.2483"/>
<evidence type="ECO:0000256" key="5">
    <source>
        <dbReference type="ARBA" id="ARBA00023136"/>
    </source>
</evidence>
<dbReference type="PANTHER" id="PTHR12677">
    <property type="entry name" value="GOLGI APPARATUS MEMBRANE PROTEIN TVP38-RELATED"/>
    <property type="match status" value="1"/>
</dbReference>
<keyword evidence="4 6" id="KW-1133">Transmembrane helix</keyword>
<dbReference type="EMBL" id="JYBP01000003">
    <property type="protein sequence ID" value="KJE28688.1"/>
    <property type="molecule type" value="Genomic_DNA"/>
</dbReference>
<dbReference type="GO" id="GO:0005886">
    <property type="term" value="C:plasma membrane"/>
    <property type="evidence" value="ECO:0007669"/>
    <property type="project" value="UniProtKB-SubCell"/>
</dbReference>
<keyword evidence="2 6" id="KW-1003">Cell membrane</keyword>
<comment type="subcellular location">
    <subcellularLocation>
        <location evidence="1 6">Cell membrane</location>
        <topology evidence="1 6">Multi-pass membrane protein</topology>
    </subcellularLocation>
</comment>
<comment type="caution">
    <text evidence="6">Lacks conserved residue(s) required for the propagation of feature annotation.</text>
</comment>
<evidence type="ECO:0000256" key="3">
    <source>
        <dbReference type="ARBA" id="ARBA00022692"/>
    </source>
</evidence>
<comment type="similarity">
    <text evidence="6">Belongs to the TVP38/TMEM64 family.</text>
</comment>